<evidence type="ECO:0000256" key="1">
    <source>
        <dbReference type="SAM" id="MobiDB-lite"/>
    </source>
</evidence>
<sequence length="123" mass="13667">METEKTTEKPYGAEERRHRCGGQWRLRRPQAQPTPPPGQCTRRIDETGKEGGRRKSSRRAASLGLRCARNLILLRCLGRLGLLLLGLGLRRLSLELGSLGLFLVRRGRLLCGLLLRGSGLLGL</sequence>
<evidence type="ECO:0000313" key="3">
    <source>
        <dbReference type="Proteomes" id="UP001189429"/>
    </source>
</evidence>
<feature type="region of interest" description="Disordered" evidence="1">
    <location>
        <begin position="1"/>
        <end position="58"/>
    </location>
</feature>
<dbReference type="EMBL" id="CAUYUJ010002747">
    <property type="protein sequence ID" value="CAK0802198.1"/>
    <property type="molecule type" value="Genomic_DNA"/>
</dbReference>
<comment type="caution">
    <text evidence="2">The sequence shown here is derived from an EMBL/GenBank/DDBJ whole genome shotgun (WGS) entry which is preliminary data.</text>
</comment>
<keyword evidence="3" id="KW-1185">Reference proteome</keyword>
<feature type="compositionally biased region" description="Basic and acidic residues" evidence="1">
    <location>
        <begin position="1"/>
        <end position="17"/>
    </location>
</feature>
<name>A0ABN9Q8R2_9DINO</name>
<accession>A0ABN9Q8R2</accession>
<proteinExistence type="predicted"/>
<organism evidence="2 3">
    <name type="scientific">Prorocentrum cordatum</name>
    <dbReference type="NCBI Taxonomy" id="2364126"/>
    <lineage>
        <taxon>Eukaryota</taxon>
        <taxon>Sar</taxon>
        <taxon>Alveolata</taxon>
        <taxon>Dinophyceae</taxon>
        <taxon>Prorocentrales</taxon>
        <taxon>Prorocentraceae</taxon>
        <taxon>Prorocentrum</taxon>
    </lineage>
</organism>
<gene>
    <name evidence="2" type="ORF">PCOR1329_LOCUS9785</name>
</gene>
<reference evidence="2" key="1">
    <citation type="submission" date="2023-10" db="EMBL/GenBank/DDBJ databases">
        <authorList>
            <person name="Chen Y."/>
            <person name="Shah S."/>
            <person name="Dougan E. K."/>
            <person name="Thang M."/>
            <person name="Chan C."/>
        </authorList>
    </citation>
    <scope>NUCLEOTIDE SEQUENCE [LARGE SCALE GENOMIC DNA]</scope>
</reference>
<dbReference type="Proteomes" id="UP001189429">
    <property type="component" value="Unassembled WGS sequence"/>
</dbReference>
<protein>
    <submittedName>
        <fullName evidence="2">Uncharacterized protein</fullName>
    </submittedName>
</protein>
<feature type="compositionally biased region" description="Basic and acidic residues" evidence="1">
    <location>
        <begin position="42"/>
        <end position="53"/>
    </location>
</feature>
<evidence type="ECO:0000313" key="2">
    <source>
        <dbReference type="EMBL" id="CAK0802198.1"/>
    </source>
</evidence>